<dbReference type="AlphaFoldDB" id="A0A345P8C5"/>
<dbReference type="InterPro" id="IPR003425">
    <property type="entry name" value="CCB3/YggT"/>
</dbReference>
<keyword evidence="1" id="KW-0472">Membrane</keyword>
<dbReference type="EMBL" id="CP031222">
    <property type="protein sequence ID" value="AXI03534.1"/>
    <property type="molecule type" value="Genomic_DNA"/>
</dbReference>
<dbReference type="OrthoDB" id="9806665at2"/>
<keyword evidence="1" id="KW-0812">Transmembrane</keyword>
<dbReference type="KEGG" id="mbah:HYN46_12220"/>
<feature type="transmembrane region" description="Helical" evidence="1">
    <location>
        <begin position="6"/>
        <end position="25"/>
    </location>
</feature>
<dbReference type="GO" id="GO:0016020">
    <property type="term" value="C:membrane"/>
    <property type="evidence" value="ECO:0007669"/>
    <property type="project" value="InterPro"/>
</dbReference>
<evidence type="ECO:0000256" key="1">
    <source>
        <dbReference type="SAM" id="Phobius"/>
    </source>
</evidence>
<gene>
    <name evidence="2" type="ORF">HYN46_12220</name>
</gene>
<feature type="transmembrane region" description="Helical" evidence="1">
    <location>
        <begin position="162"/>
        <end position="181"/>
    </location>
</feature>
<keyword evidence="3" id="KW-1185">Reference proteome</keyword>
<feature type="transmembrane region" description="Helical" evidence="1">
    <location>
        <begin position="114"/>
        <end position="142"/>
    </location>
</feature>
<dbReference type="Proteomes" id="UP000253940">
    <property type="component" value="Chromosome"/>
</dbReference>
<evidence type="ECO:0000313" key="3">
    <source>
        <dbReference type="Proteomes" id="UP000253940"/>
    </source>
</evidence>
<proteinExistence type="predicted"/>
<evidence type="ECO:0000313" key="2">
    <source>
        <dbReference type="EMBL" id="AXI03534.1"/>
    </source>
</evidence>
<sequence length="190" mass="21056">MDSLILQIFNIVTGVAMLLLFLRFMMQLTQVDPYNPIVMSTVRATHIVDIFGRILPTVGQGRINLAALGLMVLVRLVDLGGTNLLNGSTNIGPDVLLLELVFGLLDDFLWMCKILIYVSIISSVVMMFTQAPTPMIVLVMQMTEPLYAPFRRFMPDLGPLDLSPLVALLAIGATRFLLSYAHNFLLQGML</sequence>
<accession>A0A345P8C5</accession>
<reference evidence="2 3" key="1">
    <citation type="submission" date="2018-07" db="EMBL/GenBank/DDBJ databases">
        <title>Genome sequencing of Moraxellaceae gen. HYN0046.</title>
        <authorList>
            <person name="Kim M."/>
            <person name="Yi H."/>
        </authorList>
    </citation>
    <scope>NUCLEOTIDE SEQUENCE [LARGE SCALE GENOMIC DNA]</scope>
    <source>
        <strain evidence="2 3">HYN0046</strain>
    </source>
</reference>
<name>A0A345P8C5_9GAMM</name>
<protein>
    <submittedName>
        <fullName evidence="2">YggT family protein</fullName>
    </submittedName>
</protein>
<keyword evidence="1" id="KW-1133">Transmembrane helix</keyword>
<dbReference type="Pfam" id="PF02325">
    <property type="entry name" value="CCB3_YggT"/>
    <property type="match status" value="1"/>
</dbReference>
<dbReference type="RefSeq" id="WP_114899642.1">
    <property type="nucleotide sequence ID" value="NZ_CP031222.1"/>
</dbReference>
<organism evidence="2 3">
    <name type="scientific">Aquirhabdus parva</name>
    <dbReference type="NCBI Taxonomy" id="2283318"/>
    <lineage>
        <taxon>Bacteria</taxon>
        <taxon>Pseudomonadati</taxon>
        <taxon>Pseudomonadota</taxon>
        <taxon>Gammaproteobacteria</taxon>
        <taxon>Moraxellales</taxon>
        <taxon>Moraxellaceae</taxon>
        <taxon>Aquirhabdus</taxon>
    </lineage>
</organism>